<evidence type="ECO:0000256" key="4">
    <source>
        <dbReference type="ARBA" id="ARBA00023163"/>
    </source>
</evidence>
<feature type="compositionally biased region" description="Polar residues" evidence="7">
    <location>
        <begin position="170"/>
        <end position="192"/>
    </location>
</feature>
<gene>
    <name evidence="9" type="ORF">DUNSADRAFT_1589</name>
</gene>
<protein>
    <recommendedName>
        <fullName evidence="8">AP2/ERF domain-containing protein</fullName>
    </recommendedName>
</protein>
<evidence type="ECO:0000259" key="8">
    <source>
        <dbReference type="PROSITE" id="PS51032"/>
    </source>
</evidence>
<dbReference type="PROSITE" id="PS51032">
    <property type="entry name" value="AP2_ERF"/>
    <property type="match status" value="1"/>
</dbReference>
<dbReference type="Proteomes" id="UP000815325">
    <property type="component" value="Unassembled WGS sequence"/>
</dbReference>
<feature type="compositionally biased region" description="Low complexity" evidence="7">
    <location>
        <begin position="138"/>
        <end position="158"/>
    </location>
</feature>
<name>A0ABQ7H8I4_DUNSA</name>
<evidence type="ECO:0000256" key="1">
    <source>
        <dbReference type="ARBA" id="ARBA00004123"/>
    </source>
</evidence>
<comment type="caution">
    <text evidence="9">The sequence shown here is derived from an EMBL/GenBank/DDBJ whole genome shotgun (WGS) entry which is preliminary data.</text>
</comment>
<evidence type="ECO:0000256" key="6">
    <source>
        <dbReference type="SAM" id="Coils"/>
    </source>
</evidence>
<keyword evidence="4" id="KW-0804">Transcription</keyword>
<sequence>MEPSATSGPVSKGKTSKYRGVCWNKRDVKWVSQLTGRALQGMSIIHLGAFHGEAGEIAAAEAYDAAAFFVMGSSAKLNFPERFFNLKPGQVPPSIQDKVPSKIGRKHLEDIAACARADVSDKSQPQKRKRDEANVTQQRAGSQAGAGPSARGSPASGATLPDAPEASADGPNSTGIQPLNSARQPTAASTGDSSFDKMVMAFNVKQAKSAALDSVKKEQEALFTQMAEVEAKVNSAKEEYARLLRQQLDSLSSSL</sequence>
<keyword evidence="3" id="KW-0238">DNA-binding</keyword>
<accession>A0ABQ7H8I4</accession>
<evidence type="ECO:0000256" key="5">
    <source>
        <dbReference type="ARBA" id="ARBA00023242"/>
    </source>
</evidence>
<keyword evidence="5" id="KW-0539">Nucleus</keyword>
<proteinExistence type="predicted"/>
<keyword evidence="10" id="KW-1185">Reference proteome</keyword>
<dbReference type="InterPro" id="IPR036955">
    <property type="entry name" value="AP2/ERF_dom_sf"/>
</dbReference>
<comment type="subcellular location">
    <subcellularLocation>
        <location evidence="1">Nucleus</location>
    </subcellularLocation>
</comment>
<feature type="domain" description="AP2/ERF" evidence="8">
    <location>
        <begin position="17"/>
        <end position="80"/>
    </location>
</feature>
<evidence type="ECO:0000256" key="3">
    <source>
        <dbReference type="ARBA" id="ARBA00023125"/>
    </source>
</evidence>
<dbReference type="Gene3D" id="3.30.730.10">
    <property type="entry name" value="AP2/ERF domain"/>
    <property type="match status" value="1"/>
</dbReference>
<evidence type="ECO:0000256" key="7">
    <source>
        <dbReference type="SAM" id="MobiDB-lite"/>
    </source>
</evidence>
<keyword evidence="6" id="KW-0175">Coiled coil</keyword>
<organism evidence="9 10">
    <name type="scientific">Dunaliella salina</name>
    <name type="common">Green alga</name>
    <name type="synonym">Protococcus salinus</name>
    <dbReference type="NCBI Taxonomy" id="3046"/>
    <lineage>
        <taxon>Eukaryota</taxon>
        <taxon>Viridiplantae</taxon>
        <taxon>Chlorophyta</taxon>
        <taxon>core chlorophytes</taxon>
        <taxon>Chlorophyceae</taxon>
        <taxon>CS clade</taxon>
        <taxon>Chlamydomonadales</taxon>
        <taxon>Dunaliellaceae</taxon>
        <taxon>Dunaliella</taxon>
    </lineage>
</organism>
<feature type="region of interest" description="Disordered" evidence="7">
    <location>
        <begin position="115"/>
        <end position="192"/>
    </location>
</feature>
<dbReference type="InterPro" id="IPR001471">
    <property type="entry name" value="AP2/ERF_dom"/>
</dbReference>
<evidence type="ECO:0000313" key="10">
    <source>
        <dbReference type="Proteomes" id="UP000815325"/>
    </source>
</evidence>
<dbReference type="SUPFAM" id="SSF54171">
    <property type="entry name" value="DNA-binding domain"/>
    <property type="match status" value="1"/>
</dbReference>
<keyword evidence="2" id="KW-0805">Transcription regulation</keyword>
<feature type="coiled-coil region" evidence="6">
    <location>
        <begin position="212"/>
        <end position="246"/>
    </location>
</feature>
<dbReference type="EMBL" id="MU069447">
    <property type="protein sequence ID" value="KAF5843162.1"/>
    <property type="molecule type" value="Genomic_DNA"/>
</dbReference>
<dbReference type="InterPro" id="IPR016177">
    <property type="entry name" value="DNA-bd_dom_sf"/>
</dbReference>
<evidence type="ECO:0000256" key="2">
    <source>
        <dbReference type="ARBA" id="ARBA00023015"/>
    </source>
</evidence>
<dbReference type="SMART" id="SM00380">
    <property type="entry name" value="AP2"/>
    <property type="match status" value="1"/>
</dbReference>
<reference evidence="9" key="1">
    <citation type="submission" date="2017-08" db="EMBL/GenBank/DDBJ databases">
        <authorList>
            <person name="Polle J.E."/>
            <person name="Barry K."/>
            <person name="Cushman J."/>
            <person name="Schmutz J."/>
            <person name="Tran D."/>
            <person name="Hathwaick L.T."/>
            <person name="Yim W.C."/>
            <person name="Jenkins J."/>
            <person name="Mckie-Krisberg Z.M."/>
            <person name="Prochnik S."/>
            <person name="Lindquist E."/>
            <person name="Dockter R.B."/>
            <person name="Adam C."/>
            <person name="Molina H."/>
            <person name="Bunkerborg J."/>
            <person name="Jin E."/>
            <person name="Buchheim M."/>
            <person name="Magnuson J."/>
        </authorList>
    </citation>
    <scope>NUCLEOTIDE SEQUENCE</scope>
    <source>
        <strain evidence="9">CCAP 19/18</strain>
    </source>
</reference>
<evidence type="ECO:0000313" key="9">
    <source>
        <dbReference type="EMBL" id="KAF5843162.1"/>
    </source>
</evidence>